<dbReference type="RefSeq" id="WP_118221015.1">
    <property type="nucleotide sequence ID" value="NZ_JADNIJ010000015.1"/>
</dbReference>
<evidence type="ECO:0008006" key="3">
    <source>
        <dbReference type="Google" id="ProtNLM"/>
    </source>
</evidence>
<gene>
    <name evidence="1" type="ORF">DW712_04585</name>
</gene>
<evidence type="ECO:0000313" key="2">
    <source>
        <dbReference type="Proteomes" id="UP000285650"/>
    </source>
</evidence>
<dbReference type="AlphaFoldDB" id="A0A414LIQ9"/>
<dbReference type="Proteomes" id="UP000285650">
    <property type="component" value="Unassembled WGS sequence"/>
</dbReference>
<sequence length="489" mass="51321">MKTKHVWFALSALAIAGCSQNEITEISPEANPEVGFSVFTGTQTKGTITDNTESGTGIKAKGFGVLAYYTGATDFASYTSPTPNFMWNQKVEYKSSAWSYTPLKYWPNTTDEKISFFAYAPYADTQNTASSSNGIELTAATASGYPKITFHWNTTTPSAGVDLVATNAAQTGGDKTVDLTKQTAAVPFKFKHVLSRANFWAKLDGSVNDSETKVFIKGIKLLGTGASTPAVANSSSKFYTKATYKWEDGTWDYTAGTKQAAAVDLDGGILNKTTQSFGSGNVYTTSSVAVTATAASMFKATQYLFLIPPAANGIAASTDIRILLTYDVVTLDTKLDGGKSVIEAKSVVSLPNGTLKGSSAYKYVFTIGLEGVKVSADVENWDADVNVVDAALTEDAIKDAITAFSTIKGSTSACTKFSVHVTGTASVAATLDLSGMTTTNFATNDCITLDFSDVTGISGSNTIAVTAPTGWTASGSPLSSAGQITLTKN</sequence>
<protein>
    <recommendedName>
        <fullName evidence="3">Fimbrillin family protein</fullName>
    </recommendedName>
</protein>
<dbReference type="CDD" id="cd13120">
    <property type="entry name" value="BF2867_like_N"/>
    <property type="match status" value="1"/>
</dbReference>
<proteinExistence type="predicted"/>
<accession>A0A414LIQ9</accession>
<reference evidence="1 2" key="1">
    <citation type="submission" date="2018-08" db="EMBL/GenBank/DDBJ databases">
        <title>A genome reference for cultivated species of the human gut microbiota.</title>
        <authorList>
            <person name="Zou Y."/>
            <person name="Xue W."/>
            <person name="Luo G."/>
        </authorList>
    </citation>
    <scope>NUCLEOTIDE SEQUENCE [LARGE SCALE GENOMIC DNA]</scope>
    <source>
        <strain evidence="1 2">AM27-17</strain>
    </source>
</reference>
<dbReference type="EMBL" id="QSKV01000002">
    <property type="protein sequence ID" value="RHE94553.1"/>
    <property type="molecule type" value="Genomic_DNA"/>
</dbReference>
<evidence type="ECO:0000313" key="1">
    <source>
        <dbReference type="EMBL" id="RHE94553.1"/>
    </source>
</evidence>
<comment type="caution">
    <text evidence="1">The sequence shown here is derived from an EMBL/GenBank/DDBJ whole genome shotgun (WGS) entry which is preliminary data.</text>
</comment>
<organism evidence="1 2">
    <name type="scientific">Bacteroides intestinalis</name>
    <dbReference type="NCBI Taxonomy" id="329854"/>
    <lineage>
        <taxon>Bacteria</taxon>
        <taxon>Pseudomonadati</taxon>
        <taxon>Bacteroidota</taxon>
        <taxon>Bacteroidia</taxon>
        <taxon>Bacteroidales</taxon>
        <taxon>Bacteroidaceae</taxon>
        <taxon>Bacteroides</taxon>
    </lineage>
</organism>
<name>A0A414LIQ9_9BACE</name>
<dbReference type="Gene3D" id="2.60.40.2620">
    <property type="entry name" value="Fimbrillin-like"/>
    <property type="match status" value="1"/>
</dbReference>
<dbReference type="PROSITE" id="PS51257">
    <property type="entry name" value="PROKAR_LIPOPROTEIN"/>
    <property type="match status" value="1"/>
</dbReference>
<dbReference type="InterPro" id="IPR042278">
    <property type="entry name" value="Mfa-like_1_N"/>
</dbReference>